<feature type="domain" description="MobA/VirD2-like nuclease" evidence="1">
    <location>
        <begin position="43"/>
        <end position="151"/>
    </location>
</feature>
<keyword evidence="3" id="KW-1185">Reference proteome</keyword>
<accession>A0A086A5M0</accession>
<dbReference type="InterPro" id="IPR005094">
    <property type="entry name" value="Endonuclease_MobA/VirD2"/>
</dbReference>
<protein>
    <submittedName>
        <fullName evidence="2">Relaxase</fullName>
    </submittedName>
</protein>
<dbReference type="Proteomes" id="UP000028709">
    <property type="component" value="Unassembled WGS sequence"/>
</dbReference>
<dbReference type="KEGG" id="cpip:CJF12_19910"/>
<organism evidence="2 3">
    <name type="scientific">Chryseobacterium piperi</name>
    <dbReference type="NCBI Taxonomy" id="558152"/>
    <lineage>
        <taxon>Bacteria</taxon>
        <taxon>Pseudomonadati</taxon>
        <taxon>Bacteroidota</taxon>
        <taxon>Flavobacteriia</taxon>
        <taxon>Flavobacteriales</taxon>
        <taxon>Weeksellaceae</taxon>
        <taxon>Chryseobacterium group</taxon>
        <taxon>Chryseobacterium</taxon>
    </lineage>
</organism>
<dbReference type="STRING" id="558152.IQ37_19420"/>
<dbReference type="Pfam" id="PF03432">
    <property type="entry name" value="Relaxase"/>
    <property type="match status" value="1"/>
</dbReference>
<evidence type="ECO:0000313" key="3">
    <source>
        <dbReference type="Proteomes" id="UP000028709"/>
    </source>
</evidence>
<proteinExistence type="predicted"/>
<dbReference type="RefSeq" id="WP_034688199.1">
    <property type="nucleotide sequence ID" value="NZ_CP023049.2"/>
</dbReference>
<dbReference type="AlphaFoldDB" id="A0A086A5M0"/>
<evidence type="ECO:0000313" key="2">
    <source>
        <dbReference type="EMBL" id="KFF11984.1"/>
    </source>
</evidence>
<dbReference type="eggNOG" id="COG3843">
    <property type="taxonomic scope" value="Bacteria"/>
</dbReference>
<sequence>MIAKIGKGQHLYGALCYNQLKVDKENGQVLLLNKIPETINNIYTVAHFSRYFEPYLAVNNKTEKPVLHISLNPDPLDKLSDEDFKSIAMEYMEQMGYDEQPFVVFKHTDIERTHIHIVTTCVGIDGKKISDRYDRPRSMAVCRALEQKYQLTPVTDRKRQQDSKTFKPVDYNKGNVKSQLASVVRYLPKTYTFQTLGEYNALLSLFNIAAEKVEAQLNGVERKGLVYFVLNDKGEKTSNPFKSSLFGKQAGLTTLNESMLKTKEGAKNNPAKTALIKTIAAVLNTSNNEQDFKQRLIQKGINLVTRKNTDGRIYGITFIDHKSKSVWNGSSLSKQLSANVFNEWWNNNGAKPMLSSPNITNQENLFTDKSTVQNTATPISSNSNPIENWDKNGVGDLFSFLLPEVQGVDYEEEAFINQMQKKKKGKKRRQ</sequence>
<dbReference type="NCBIfam" id="NF041325">
    <property type="entry name" value="Bacteroid_MobB"/>
    <property type="match status" value="1"/>
</dbReference>
<name>A0A086A5M0_9FLAO</name>
<dbReference type="OrthoDB" id="915634at2"/>
<reference evidence="2 3" key="1">
    <citation type="submission" date="2014-07" db="EMBL/GenBank/DDBJ databases">
        <title>Genome of Chryseobacterium piperi CTM.</title>
        <authorList>
            <person name="Pipes S.E."/>
            <person name="Stropko S.J."/>
            <person name="Newman J.D."/>
        </authorList>
    </citation>
    <scope>NUCLEOTIDE SEQUENCE [LARGE SCALE GENOMIC DNA]</scope>
    <source>
        <strain evidence="2 3">CTM</strain>
    </source>
</reference>
<evidence type="ECO:0000259" key="1">
    <source>
        <dbReference type="Pfam" id="PF03432"/>
    </source>
</evidence>
<comment type="caution">
    <text evidence="2">The sequence shown here is derived from an EMBL/GenBank/DDBJ whole genome shotgun (WGS) entry which is preliminary data.</text>
</comment>
<gene>
    <name evidence="2" type="ORF">IQ37_19420</name>
</gene>
<dbReference type="EMBL" id="JPRJ01000072">
    <property type="protein sequence ID" value="KFF11984.1"/>
    <property type="molecule type" value="Genomic_DNA"/>
</dbReference>